<evidence type="ECO:0000313" key="3">
    <source>
        <dbReference type="Proteomes" id="UP000198601"/>
    </source>
</evidence>
<dbReference type="OrthoDB" id="1808478at2"/>
<keyword evidence="3" id="KW-1185">Reference proteome</keyword>
<feature type="signal peptide" evidence="1">
    <location>
        <begin position="1"/>
        <end position="26"/>
    </location>
</feature>
<protein>
    <submittedName>
        <fullName evidence="2">Uncharacterized protein</fullName>
    </submittedName>
</protein>
<accession>A0A1G4SK94</accession>
<keyword evidence="1" id="KW-0732">Signal</keyword>
<evidence type="ECO:0000256" key="1">
    <source>
        <dbReference type="SAM" id="SignalP"/>
    </source>
</evidence>
<dbReference type="EMBL" id="FMTT01000030">
    <property type="protein sequence ID" value="SCW69486.1"/>
    <property type="molecule type" value="Genomic_DNA"/>
</dbReference>
<proteinExistence type="predicted"/>
<gene>
    <name evidence="2" type="ORF">SAMN04487970_103010</name>
</gene>
<dbReference type="RefSeq" id="WP_143006922.1">
    <property type="nucleotide sequence ID" value="NZ_FMTT01000030.1"/>
</dbReference>
<sequence>MRPLAAKTVMMAVLAIALAIPGQAMAAKTPPPPQDATPCTSCTLFTRFDPNHKYLENGNAYISYSGEGKASVWGESIATRRVNTVGLQLVLQRWTGSEWIDVYTGEKTEMGNSSRMNTTIDNLSVSSGYYYRVKSYHWITYGSTNEDGFRHSSVLLIPD</sequence>
<evidence type="ECO:0000313" key="2">
    <source>
        <dbReference type="EMBL" id="SCW69486.1"/>
    </source>
</evidence>
<organism evidence="2 3">
    <name type="scientific">Paenibacillus tianmuensis</name>
    <dbReference type="NCBI Taxonomy" id="624147"/>
    <lineage>
        <taxon>Bacteria</taxon>
        <taxon>Bacillati</taxon>
        <taxon>Bacillota</taxon>
        <taxon>Bacilli</taxon>
        <taxon>Bacillales</taxon>
        <taxon>Paenibacillaceae</taxon>
        <taxon>Paenibacillus</taxon>
    </lineage>
</organism>
<dbReference type="Proteomes" id="UP000198601">
    <property type="component" value="Unassembled WGS sequence"/>
</dbReference>
<reference evidence="3" key="1">
    <citation type="submission" date="2016-10" db="EMBL/GenBank/DDBJ databases">
        <authorList>
            <person name="Varghese N."/>
            <person name="Submissions S."/>
        </authorList>
    </citation>
    <scope>NUCLEOTIDE SEQUENCE [LARGE SCALE GENOMIC DNA]</scope>
    <source>
        <strain evidence="3">CGMCC 1.8946</strain>
    </source>
</reference>
<name>A0A1G4SK94_9BACL</name>
<feature type="chain" id="PRO_5011671751" evidence="1">
    <location>
        <begin position="27"/>
        <end position="159"/>
    </location>
</feature>
<dbReference type="AlphaFoldDB" id="A0A1G4SK94"/>